<keyword evidence="3" id="KW-0547">Nucleotide-binding</keyword>
<keyword evidence="4" id="KW-0067">ATP-binding</keyword>
<dbReference type="SUPFAM" id="SSF56801">
    <property type="entry name" value="Acetyl-CoA synthetase-like"/>
    <property type="match status" value="1"/>
</dbReference>
<sequence>MRDMTIGTGNTGGTTASGPAEETATGAARGGDGEYVAPTSESADVERLLPEEAAAQGLTFADVLMRRRGDDHPGMLFEDSAWSWAQVVQEAIDRAVVLRGLQRDGKPFHVGVLLENVPEYIFLIAAAGLSGATLVGINPTRRGAELAADIRGVDCDLILTDAVQGAVLEGLDAGVDADRIIDVEGMRWRGLLADAAGSDVPDVPEAHDPSRSLLLTFTSGSTGAPKAVICSNGRLAALAAINHLSFVRDDVTYNSMPLFHGNAIFSCWAPSVFTGATFSMRRKFSASGFLPDVRKFGATFFNYVGRSLAYILAVTETPEEADTRLRTVFGTEAAPHDRDEFERRFGVRPIESYGSSEGGCIVSQTPDAPAQSLGRPPIFMDVRVLDDDGDECPPAEFDTDGKITNAAAAIGELTTLNGAAMFEGYYKNPEATADRIDGEAYRTGDLAYCDADGFFYFAGRKGDWMRVDSENFSAAPVERILARFPGVSLVAVYPVPDPRTGDQVMATIQMLGDTGFDPAEFGRFLAAQPDLGTKWAPRFVRITSTIPVTATRKIDKPKLRRESWVDAHTVYVGDTKTLEYAELDGPVREELLVEYAKYDRLPA</sequence>
<dbReference type="Gene3D" id="3.30.300.30">
    <property type="match status" value="1"/>
</dbReference>
<dbReference type="PANTHER" id="PTHR43107:SF15">
    <property type="entry name" value="FATTY ACID TRANSPORT PROTEIN 3, ISOFORM A"/>
    <property type="match status" value="1"/>
</dbReference>
<proteinExistence type="inferred from homology"/>
<comment type="caution">
    <text evidence="8">The sequence shown here is derived from an EMBL/GenBank/DDBJ whole genome shotgun (WGS) entry which is preliminary data.</text>
</comment>
<dbReference type="Proteomes" id="UP001500839">
    <property type="component" value="Unassembled WGS sequence"/>
</dbReference>
<dbReference type="Pfam" id="PF00501">
    <property type="entry name" value="AMP-binding"/>
    <property type="match status" value="1"/>
</dbReference>
<gene>
    <name evidence="8" type="ORF">GCM10023353_11610</name>
</gene>
<feature type="domain" description="AMP-binding enzyme C-terminal" evidence="7">
    <location>
        <begin position="477"/>
        <end position="553"/>
    </location>
</feature>
<evidence type="ECO:0000313" key="9">
    <source>
        <dbReference type="Proteomes" id="UP001500839"/>
    </source>
</evidence>
<dbReference type="InterPro" id="IPR000873">
    <property type="entry name" value="AMP-dep_synth/lig_dom"/>
</dbReference>
<feature type="domain" description="AMP-dependent synthetase/ligase" evidence="6">
    <location>
        <begin position="69"/>
        <end position="426"/>
    </location>
</feature>
<dbReference type="Pfam" id="PF13193">
    <property type="entry name" value="AMP-binding_C"/>
    <property type="match status" value="1"/>
</dbReference>
<feature type="region of interest" description="Disordered" evidence="5">
    <location>
        <begin position="1"/>
        <end position="41"/>
    </location>
</feature>
<dbReference type="PANTHER" id="PTHR43107">
    <property type="entry name" value="LONG-CHAIN FATTY ACID TRANSPORT PROTEIN"/>
    <property type="match status" value="1"/>
</dbReference>
<reference evidence="9" key="1">
    <citation type="journal article" date="2019" name="Int. J. Syst. Evol. Microbiol.">
        <title>The Global Catalogue of Microorganisms (GCM) 10K type strain sequencing project: providing services to taxonomists for standard genome sequencing and annotation.</title>
        <authorList>
            <consortium name="The Broad Institute Genomics Platform"/>
            <consortium name="The Broad Institute Genome Sequencing Center for Infectious Disease"/>
            <person name="Wu L."/>
            <person name="Ma J."/>
        </authorList>
    </citation>
    <scope>NUCLEOTIDE SEQUENCE [LARGE SCALE GENOMIC DNA]</scope>
    <source>
        <strain evidence="9">JCM 18542</strain>
    </source>
</reference>
<comment type="similarity">
    <text evidence="1">Belongs to the ATP-dependent AMP-binding enzyme family.</text>
</comment>
<name>A0ABP9CFI0_9ACTN</name>
<dbReference type="EMBL" id="BAABKQ010000001">
    <property type="protein sequence ID" value="GAA4809347.1"/>
    <property type="molecule type" value="Genomic_DNA"/>
</dbReference>
<keyword evidence="9" id="KW-1185">Reference proteome</keyword>
<evidence type="ECO:0000313" key="8">
    <source>
        <dbReference type="EMBL" id="GAA4809347.1"/>
    </source>
</evidence>
<protein>
    <submittedName>
        <fullName evidence="8">AMP-binding protein</fullName>
    </submittedName>
</protein>
<dbReference type="InterPro" id="IPR045851">
    <property type="entry name" value="AMP-bd_C_sf"/>
</dbReference>
<evidence type="ECO:0000259" key="6">
    <source>
        <dbReference type="Pfam" id="PF00501"/>
    </source>
</evidence>
<dbReference type="InterPro" id="IPR025110">
    <property type="entry name" value="AMP-bd_C"/>
</dbReference>
<evidence type="ECO:0000256" key="1">
    <source>
        <dbReference type="ARBA" id="ARBA00006432"/>
    </source>
</evidence>
<keyword evidence="2" id="KW-0436">Ligase</keyword>
<feature type="compositionally biased region" description="Low complexity" evidence="5">
    <location>
        <begin position="1"/>
        <end position="27"/>
    </location>
</feature>
<evidence type="ECO:0000256" key="4">
    <source>
        <dbReference type="ARBA" id="ARBA00022840"/>
    </source>
</evidence>
<organism evidence="8 9">
    <name type="scientific">Tomitella cavernea</name>
    <dbReference type="NCBI Taxonomy" id="1387982"/>
    <lineage>
        <taxon>Bacteria</taxon>
        <taxon>Bacillati</taxon>
        <taxon>Actinomycetota</taxon>
        <taxon>Actinomycetes</taxon>
        <taxon>Mycobacteriales</taxon>
        <taxon>Tomitella</taxon>
    </lineage>
</organism>
<evidence type="ECO:0000256" key="3">
    <source>
        <dbReference type="ARBA" id="ARBA00022741"/>
    </source>
</evidence>
<dbReference type="InterPro" id="IPR020845">
    <property type="entry name" value="AMP-binding_CS"/>
</dbReference>
<evidence type="ECO:0000256" key="2">
    <source>
        <dbReference type="ARBA" id="ARBA00022598"/>
    </source>
</evidence>
<accession>A0ABP9CFI0</accession>
<dbReference type="PROSITE" id="PS00455">
    <property type="entry name" value="AMP_BINDING"/>
    <property type="match status" value="1"/>
</dbReference>
<evidence type="ECO:0000256" key="5">
    <source>
        <dbReference type="SAM" id="MobiDB-lite"/>
    </source>
</evidence>
<evidence type="ECO:0000259" key="7">
    <source>
        <dbReference type="Pfam" id="PF13193"/>
    </source>
</evidence>
<dbReference type="InterPro" id="IPR042099">
    <property type="entry name" value="ANL_N_sf"/>
</dbReference>
<dbReference type="Gene3D" id="3.40.50.12780">
    <property type="entry name" value="N-terminal domain of ligase-like"/>
    <property type="match status" value="1"/>
</dbReference>